<dbReference type="SUPFAM" id="SSF49764">
    <property type="entry name" value="HSP20-like chaperones"/>
    <property type="match status" value="1"/>
</dbReference>
<evidence type="ECO:0000256" key="1">
    <source>
        <dbReference type="ARBA" id="ARBA00023016"/>
    </source>
</evidence>
<organism evidence="5 6">
    <name type="scientific">Zygosaccharomyces rouxii</name>
    <dbReference type="NCBI Taxonomy" id="4956"/>
    <lineage>
        <taxon>Eukaryota</taxon>
        <taxon>Fungi</taxon>
        <taxon>Dikarya</taxon>
        <taxon>Ascomycota</taxon>
        <taxon>Saccharomycotina</taxon>
        <taxon>Saccharomycetes</taxon>
        <taxon>Saccharomycetales</taxon>
        <taxon>Saccharomycetaceae</taxon>
        <taxon>Zygosaccharomyces</taxon>
    </lineage>
</organism>
<name>A0A1Q3A0L5_ZYGRO</name>
<keyword evidence="1" id="KW-0346">Stress response</keyword>
<evidence type="ECO:0000256" key="2">
    <source>
        <dbReference type="PROSITE-ProRule" id="PRU00285"/>
    </source>
</evidence>
<dbReference type="AlphaFoldDB" id="A0A1Q3A0L5"/>
<dbReference type="Gene3D" id="2.60.40.790">
    <property type="match status" value="1"/>
</dbReference>
<sequence>MSFNSPFFSFFDAINNEVENFNRILDNSGFNDYYPQRQVTTGKKANDKTLQKTNADCKWVDDWSLLPTRFGSSGIIPAVDLLEHEKNYELNVTIPGVKDKKDINLEYHKEANQIIVSGEIPSTVTEENKDKVRVKEVAFGKFKRVITLPKAPGVDADNIKADYKDGILKLNVQKLEPTEPENQVKKIEISSTN</sequence>
<dbReference type="Pfam" id="PF00011">
    <property type="entry name" value="HSP20"/>
    <property type="match status" value="1"/>
</dbReference>
<dbReference type="PROSITE" id="PS01031">
    <property type="entry name" value="SHSP"/>
    <property type="match status" value="1"/>
</dbReference>
<dbReference type="InterPro" id="IPR031107">
    <property type="entry name" value="Small_HSP"/>
</dbReference>
<dbReference type="InterPro" id="IPR008978">
    <property type="entry name" value="HSP20-like_chaperone"/>
</dbReference>
<reference evidence="5 6" key="1">
    <citation type="submission" date="2016-08" db="EMBL/GenBank/DDBJ databases">
        <title>Draft genome sequence of allopolyploid Zygosaccharomyces rouxii.</title>
        <authorList>
            <person name="Watanabe J."/>
            <person name="Uehara K."/>
            <person name="Mogi Y."/>
            <person name="Tsukioka Y."/>
        </authorList>
    </citation>
    <scope>NUCLEOTIDE SEQUENCE [LARGE SCALE GENOMIC DNA]</scope>
    <source>
        <strain evidence="5 6">NBRC 110957</strain>
    </source>
</reference>
<evidence type="ECO:0000259" key="4">
    <source>
        <dbReference type="PROSITE" id="PS01031"/>
    </source>
</evidence>
<dbReference type="eggNOG" id="KOG0710">
    <property type="taxonomic scope" value="Eukaryota"/>
</dbReference>
<evidence type="ECO:0000256" key="3">
    <source>
        <dbReference type="RuleBase" id="RU003616"/>
    </source>
</evidence>
<gene>
    <name evidence="5" type="ORF">ZYGR_0N06450</name>
</gene>
<accession>A0A1Q3A0L5</accession>
<dbReference type="InterPro" id="IPR002068">
    <property type="entry name" value="A-crystallin/Hsp20_dom"/>
</dbReference>
<dbReference type="OrthoDB" id="5511210at2759"/>
<evidence type="ECO:0000313" key="6">
    <source>
        <dbReference type="Proteomes" id="UP000187013"/>
    </source>
</evidence>
<comment type="similarity">
    <text evidence="2 3">Belongs to the small heat shock protein (HSP20) family.</text>
</comment>
<evidence type="ECO:0000313" key="5">
    <source>
        <dbReference type="EMBL" id="GAV49238.1"/>
    </source>
</evidence>
<dbReference type="CDD" id="cd06464">
    <property type="entry name" value="ACD_sHsps-like"/>
    <property type="match status" value="1"/>
</dbReference>
<feature type="domain" description="SHSP" evidence="4">
    <location>
        <begin position="70"/>
        <end position="190"/>
    </location>
</feature>
<dbReference type="Proteomes" id="UP000187013">
    <property type="component" value="Unassembled WGS sequence"/>
</dbReference>
<dbReference type="PANTHER" id="PTHR11527">
    <property type="entry name" value="HEAT-SHOCK PROTEIN 20 FAMILY MEMBER"/>
    <property type="match status" value="1"/>
</dbReference>
<comment type="caution">
    <text evidence="5">The sequence shown here is derived from an EMBL/GenBank/DDBJ whole genome shotgun (WGS) entry which is preliminary data.</text>
</comment>
<proteinExistence type="inferred from homology"/>
<protein>
    <recommendedName>
        <fullName evidence="4">SHSP domain-containing protein</fullName>
    </recommendedName>
</protein>
<dbReference type="EMBL" id="BDGX01000014">
    <property type="protein sequence ID" value="GAV49238.1"/>
    <property type="molecule type" value="Genomic_DNA"/>
</dbReference>